<keyword evidence="3" id="KW-1185">Reference proteome</keyword>
<organism evidence="2 3">
    <name type="scientific">Halosimplex aquaticum</name>
    <dbReference type="NCBI Taxonomy" id="3026162"/>
    <lineage>
        <taxon>Archaea</taxon>
        <taxon>Methanobacteriati</taxon>
        <taxon>Methanobacteriota</taxon>
        <taxon>Stenosarchaea group</taxon>
        <taxon>Halobacteria</taxon>
        <taxon>Halobacteriales</taxon>
        <taxon>Haloarculaceae</taxon>
        <taxon>Halosimplex</taxon>
    </lineage>
</organism>
<name>A0ABD5YE13_9EURY</name>
<dbReference type="Proteomes" id="UP001596432">
    <property type="component" value="Unassembled WGS sequence"/>
</dbReference>
<evidence type="ECO:0000256" key="1">
    <source>
        <dbReference type="SAM" id="MobiDB-lite"/>
    </source>
</evidence>
<dbReference type="RefSeq" id="WP_274323632.1">
    <property type="nucleotide sequence ID" value="NZ_CP118158.1"/>
</dbReference>
<dbReference type="Pfam" id="PF12389">
    <property type="entry name" value="Peptidase_M73"/>
    <property type="match status" value="1"/>
</dbReference>
<dbReference type="InterPro" id="IPR023833">
    <property type="entry name" value="Signal_pept_SipW-depend-type"/>
</dbReference>
<sequence length="203" mass="20783">MTDSSTRFTRRQILGSAAAIGSASAAAGAGTMAYFSDAESSTGNAVQTGTLALGFEGSAAFSFDTSLAPTEATSDSVTLVRSGSLSGSLDVDVSYAESDGAGNDQDVSPREVAENVEIRTLSYGGSDLRGQVDSASSPPTLHDLATNAHGSSESTQNDLVDLADPGTGTEFAIELYLTDVGDSFQSDGVSIDFVFHLNQNDSQ</sequence>
<dbReference type="InterPro" id="IPR022121">
    <property type="entry name" value="Peptidase_M73_camelysin"/>
</dbReference>
<gene>
    <name evidence="2" type="ORF">ACFQMA_22375</name>
</gene>
<dbReference type="PROSITE" id="PS51318">
    <property type="entry name" value="TAT"/>
    <property type="match status" value="1"/>
</dbReference>
<dbReference type="GeneID" id="78822915"/>
<evidence type="ECO:0000313" key="2">
    <source>
        <dbReference type="EMBL" id="MFC7142569.1"/>
    </source>
</evidence>
<comment type="caution">
    <text evidence="2">The sequence shown here is derived from an EMBL/GenBank/DDBJ whole genome shotgun (WGS) entry which is preliminary data.</text>
</comment>
<feature type="compositionally biased region" description="Polar residues" evidence="1">
    <location>
        <begin position="148"/>
        <end position="157"/>
    </location>
</feature>
<dbReference type="EMBL" id="JBHTAS010000001">
    <property type="protein sequence ID" value="MFC7142569.1"/>
    <property type="molecule type" value="Genomic_DNA"/>
</dbReference>
<evidence type="ECO:0000313" key="3">
    <source>
        <dbReference type="Proteomes" id="UP001596432"/>
    </source>
</evidence>
<dbReference type="NCBIfam" id="TIGR04088">
    <property type="entry name" value="cognate_SipW"/>
    <property type="match status" value="1"/>
</dbReference>
<protein>
    <submittedName>
        <fullName evidence="2">TasA family protein</fullName>
    </submittedName>
</protein>
<dbReference type="InterPro" id="IPR006311">
    <property type="entry name" value="TAT_signal"/>
</dbReference>
<accession>A0ABD5YE13</accession>
<proteinExistence type="predicted"/>
<reference evidence="2 3" key="1">
    <citation type="journal article" date="2019" name="Int. J. Syst. Evol. Microbiol.">
        <title>The Global Catalogue of Microorganisms (GCM) 10K type strain sequencing project: providing services to taxonomists for standard genome sequencing and annotation.</title>
        <authorList>
            <consortium name="The Broad Institute Genomics Platform"/>
            <consortium name="The Broad Institute Genome Sequencing Center for Infectious Disease"/>
            <person name="Wu L."/>
            <person name="Ma J."/>
        </authorList>
    </citation>
    <scope>NUCLEOTIDE SEQUENCE [LARGE SCALE GENOMIC DNA]</scope>
    <source>
        <strain evidence="2 3">XZYJT29</strain>
    </source>
</reference>
<dbReference type="AlphaFoldDB" id="A0ABD5YE13"/>
<feature type="region of interest" description="Disordered" evidence="1">
    <location>
        <begin position="127"/>
        <end position="157"/>
    </location>
</feature>